<sequence length="112" mass="12473">MPVTFRLLSLSDLLSLCSSFFLSEPPMPKLKICCVQLPSLARWAQLATVAIQICYSLVYGGSKLGQYCFASSRTVLIFVEDGIIRFLQSRMKHRVTDNSEASFIINDSSGDE</sequence>
<dbReference type="EMBL" id="GIFC01008007">
    <property type="protein sequence ID" value="MXU90090.1"/>
    <property type="molecule type" value="Transcribed_RNA"/>
</dbReference>
<evidence type="ECO:0000313" key="2">
    <source>
        <dbReference type="EMBL" id="MXU90090.1"/>
    </source>
</evidence>
<accession>A0A6B0UK77</accession>
<protein>
    <submittedName>
        <fullName evidence="2">Putative secreted protein</fullName>
    </submittedName>
</protein>
<proteinExistence type="predicted"/>
<reference evidence="2" key="1">
    <citation type="submission" date="2019-12" db="EMBL/GenBank/DDBJ databases">
        <title>An insight into the sialome of adult female Ixodes ricinus ticks feeding for 6 days.</title>
        <authorList>
            <person name="Perner J."/>
            <person name="Ribeiro J.M.C."/>
        </authorList>
    </citation>
    <scope>NUCLEOTIDE SEQUENCE</scope>
    <source>
        <strain evidence="2">Semi-engorged</strain>
        <tissue evidence="2">Salivary glands</tissue>
    </source>
</reference>
<organism evidence="2">
    <name type="scientific">Ixodes ricinus</name>
    <name type="common">Common tick</name>
    <name type="synonym">Acarus ricinus</name>
    <dbReference type="NCBI Taxonomy" id="34613"/>
    <lineage>
        <taxon>Eukaryota</taxon>
        <taxon>Metazoa</taxon>
        <taxon>Ecdysozoa</taxon>
        <taxon>Arthropoda</taxon>
        <taxon>Chelicerata</taxon>
        <taxon>Arachnida</taxon>
        <taxon>Acari</taxon>
        <taxon>Parasitiformes</taxon>
        <taxon>Ixodida</taxon>
        <taxon>Ixodoidea</taxon>
        <taxon>Ixodidae</taxon>
        <taxon>Ixodinae</taxon>
        <taxon>Ixodes</taxon>
    </lineage>
</organism>
<dbReference type="AlphaFoldDB" id="A0A6B0UK77"/>
<feature type="chain" id="PRO_5025692394" evidence="1">
    <location>
        <begin position="20"/>
        <end position="112"/>
    </location>
</feature>
<name>A0A6B0UK77_IXORI</name>
<feature type="signal peptide" evidence="1">
    <location>
        <begin position="1"/>
        <end position="19"/>
    </location>
</feature>
<evidence type="ECO:0000256" key="1">
    <source>
        <dbReference type="SAM" id="SignalP"/>
    </source>
</evidence>
<keyword evidence="1" id="KW-0732">Signal</keyword>